<evidence type="ECO:0000256" key="2">
    <source>
        <dbReference type="RuleBase" id="RU361185"/>
    </source>
</evidence>
<dbReference type="Gene3D" id="2.60.40.1180">
    <property type="entry name" value="Golgi alpha-mannosidase II"/>
    <property type="match status" value="1"/>
</dbReference>
<organism evidence="6 7">
    <name type="scientific">Defluviitalea saccharophila</name>
    <dbReference type="NCBI Taxonomy" id="879970"/>
    <lineage>
        <taxon>Bacteria</taxon>
        <taxon>Bacillati</taxon>
        <taxon>Bacillota</taxon>
        <taxon>Clostridia</taxon>
        <taxon>Lachnospirales</taxon>
        <taxon>Defluviitaleaceae</taxon>
        <taxon>Defluviitalea</taxon>
    </lineage>
</organism>
<reference evidence="6 7" key="1">
    <citation type="submission" date="2023-03" db="EMBL/GenBank/DDBJ databases">
        <title>Novel Species.</title>
        <authorList>
            <person name="Ma S."/>
        </authorList>
    </citation>
    <scope>NUCLEOTIDE SEQUENCE [LARGE SCALE GENOMIC DNA]</scope>
    <source>
        <strain evidence="6 7">LIND6LT2</strain>
    </source>
</reference>
<feature type="domain" description="Glycoside hydrolase family 31 TIM barrel" evidence="3">
    <location>
        <begin position="230"/>
        <end position="567"/>
    </location>
</feature>
<dbReference type="InterPro" id="IPR048395">
    <property type="entry name" value="Glyco_hydro_31_C"/>
</dbReference>
<dbReference type="SUPFAM" id="SSF74650">
    <property type="entry name" value="Galactose mutarotase-like"/>
    <property type="match status" value="1"/>
</dbReference>
<dbReference type="EMBL" id="CP121687">
    <property type="protein sequence ID" value="WZL69717.1"/>
    <property type="molecule type" value="Genomic_DNA"/>
</dbReference>
<protein>
    <submittedName>
        <fullName evidence="6">Glycoside hydrolase family 31 protein</fullName>
    </submittedName>
</protein>
<dbReference type="GO" id="GO:0016787">
    <property type="term" value="F:hydrolase activity"/>
    <property type="evidence" value="ECO:0007669"/>
    <property type="project" value="UniProtKB-KW"/>
</dbReference>
<dbReference type="Pfam" id="PF21365">
    <property type="entry name" value="Glyco_hydro_31_3rd"/>
    <property type="match status" value="1"/>
</dbReference>
<dbReference type="InterPro" id="IPR011013">
    <property type="entry name" value="Gal_mutarotase_sf_dom"/>
</dbReference>
<evidence type="ECO:0000256" key="1">
    <source>
        <dbReference type="ARBA" id="ARBA00007806"/>
    </source>
</evidence>
<name>A0ABZ2Y2Y9_9FIRM</name>
<dbReference type="SUPFAM" id="SSF51445">
    <property type="entry name" value="(Trans)glycosidases"/>
    <property type="match status" value="1"/>
</dbReference>
<dbReference type="PANTHER" id="PTHR43863:SF2">
    <property type="entry name" value="MALTASE-GLUCOAMYLASE"/>
    <property type="match status" value="1"/>
</dbReference>
<dbReference type="Pfam" id="PF13802">
    <property type="entry name" value="Gal_mutarotas_2"/>
    <property type="match status" value="1"/>
</dbReference>
<dbReference type="CDD" id="cd14752">
    <property type="entry name" value="GH31_N"/>
    <property type="match status" value="1"/>
</dbReference>
<dbReference type="InterPro" id="IPR051816">
    <property type="entry name" value="Glycosyl_Hydrolase_31"/>
</dbReference>
<sequence>MKGLVWSENNKLVHQYDDEIIWIEPFGRNSLRVRVTKMPEMPQKDWALITPLKTEASIHIGEELCSITNGNITGKINKFGIIWFENEKGEILLKERWQTKQDLHEHKALLYFGRELKPILGGLYKATMTFEPNPNEKIFGMGQRQMEHLDMMGCELELAQRNSQASIPFFLSNRGYGFFWNNPAYGRATFAKNLTRFTAEVTAAVDYWITAGDTPAQIVEQYMDVVGKAPKFPEWAAGFWQCKLRYKNQEELLNVAREYKKRGLPISVIVIDFFHWPMQGDWKFDEKYWPDPKAMVEELKSMGIELMVSIWPTVDPRSENYAEMKQKGYLVRTDKGVRTQHTCLGATVYYDATNPGAQEYVWNKAKENYFKYGIKTFWLDEAEPEYTTYDFELYRYHIGTNLEVGNIYPMMYSKGFYDGMKKEGIEAPLNLVRCAWAGSQRYGALLWSGDVHSSFESLRMQFAAGLNVGISGIPWWTTDIGGFYGGDPKDPKFRELIVRWFQYGLFCPVFRLHGYRLPIKHGSYGVDTGLFDYDTSGPNEVWEFGEEAYEIIKELMFIREKLRPYILKQMEIASDKGTPPMRPLFYDFPEDKKTWEVHNQFLFGSDILVAPVLYEGQKQCQLYLPNGSNWVDFKTSRIYEGGQTISYDTPLDTIPVFIKEGSEIFL</sequence>
<dbReference type="Gene3D" id="3.20.20.80">
    <property type="entry name" value="Glycosidases"/>
    <property type="match status" value="1"/>
</dbReference>
<evidence type="ECO:0000259" key="4">
    <source>
        <dbReference type="Pfam" id="PF13802"/>
    </source>
</evidence>
<dbReference type="Pfam" id="PF01055">
    <property type="entry name" value="Glyco_hydro_31_2nd"/>
    <property type="match status" value="1"/>
</dbReference>
<keyword evidence="2" id="KW-0326">Glycosidase</keyword>
<comment type="similarity">
    <text evidence="1 2">Belongs to the glycosyl hydrolase 31 family.</text>
</comment>
<dbReference type="Gene3D" id="2.60.40.1760">
    <property type="entry name" value="glycosyl hydrolase (family 31)"/>
    <property type="match status" value="1"/>
</dbReference>
<proteinExistence type="inferred from homology"/>
<dbReference type="InterPro" id="IPR025887">
    <property type="entry name" value="Glyco_hydro_31_N_dom"/>
</dbReference>
<dbReference type="InterPro" id="IPR017853">
    <property type="entry name" value="GH"/>
</dbReference>
<dbReference type="InterPro" id="IPR013780">
    <property type="entry name" value="Glyco_hydro_b"/>
</dbReference>
<dbReference type="PANTHER" id="PTHR43863">
    <property type="entry name" value="HYDROLASE, PUTATIVE (AFU_ORTHOLOGUE AFUA_1G03140)-RELATED"/>
    <property type="match status" value="1"/>
</dbReference>
<feature type="domain" description="Glycoside hydrolase family 31 N-terminal" evidence="4">
    <location>
        <begin position="23"/>
        <end position="185"/>
    </location>
</feature>
<dbReference type="CDD" id="cd06591">
    <property type="entry name" value="GH31_xylosidase_XylS"/>
    <property type="match status" value="1"/>
</dbReference>
<gene>
    <name evidence="6" type="ORF">QBE51_13170</name>
</gene>
<accession>A0ABZ2Y2Y9</accession>
<dbReference type="InterPro" id="IPR000322">
    <property type="entry name" value="Glyco_hydro_31_TIM"/>
</dbReference>
<keyword evidence="7" id="KW-1185">Reference proteome</keyword>
<dbReference type="Proteomes" id="UP001486565">
    <property type="component" value="Chromosome"/>
</dbReference>
<evidence type="ECO:0000313" key="7">
    <source>
        <dbReference type="Proteomes" id="UP001486565"/>
    </source>
</evidence>
<evidence type="ECO:0000259" key="3">
    <source>
        <dbReference type="Pfam" id="PF01055"/>
    </source>
</evidence>
<keyword evidence="2 6" id="KW-0378">Hydrolase</keyword>
<evidence type="ECO:0000313" key="6">
    <source>
        <dbReference type="EMBL" id="WZL69717.1"/>
    </source>
</evidence>
<feature type="domain" description="Glycosyl hydrolase family 31 C-terminal" evidence="5">
    <location>
        <begin position="577"/>
        <end position="662"/>
    </location>
</feature>
<evidence type="ECO:0000259" key="5">
    <source>
        <dbReference type="Pfam" id="PF21365"/>
    </source>
</evidence>
<dbReference type="SUPFAM" id="SSF51011">
    <property type="entry name" value="Glycosyl hydrolase domain"/>
    <property type="match status" value="1"/>
</dbReference>
<dbReference type="RefSeq" id="WP_341876706.1">
    <property type="nucleotide sequence ID" value="NZ_CP121687.1"/>
</dbReference>